<protein>
    <submittedName>
        <fullName evidence="2">CGCGG family rSAM-modified RiPP protein</fullName>
    </submittedName>
</protein>
<organism evidence="2 3">
    <name type="scientific">Halorutilus salinus</name>
    <dbReference type="NCBI Taxonomy" id="2487751"/>
    <lineage>
        <taxon>Archaea</taxon>
        <taxon>Methanobacteriati</taxon>
        <taxon>Methanobacteriota</taxon>
        <taxon>Stenosarchaea group</taxon>
        <taxon>Halobacteria</taxon>
        <taxon>Halorutilales</taxon>
        <taxon>Halorutilaceae</taxon>
        <taxon>Halorutilus</taxon>
    </lineage>
</organism>
<reference evidence="2" key="1">
    <citation type="submission" date="2022-09" db="EMBL/GenBank/DDBJ databases">
        <title>Haloadaptaus new haloarchaeum isolated from saline soil.</title>
        <authorList>
            <person name="Duran-Viseras A."/>
            <person name="Sanchez-Porro C."/>
            <person name="Ventosa A."/>
        </authorList>
    </citation>
    <scope>NUCLEOTIDE SEQUENCE</scope>
    <source>
        <strain evidence="2">F3-133</strain>
    </source>
</reference>
<evidence type="ECO:0000256" key="1">
    <source>
        <dbReference type="SAM" id="MobiDB-lite"/>
    </source>
</evidence>
<evidence type="ECO:0000313" key="2">
    <source>
        <dbReference type="EMBL" id="MCX2819692.1"/>
    </source>
</evidence>
<evidence type="ECO:0000313" key="3">
    <source>
        <dbReference type="Proteomes" id="UP001149411"/>
    </source>
</evidence>
<accession>A0A9Q4C5Y2</accession>
<name>A0A9Q4C5Y2_9EURY</name>
<dbReference type="Proteomes" id="UP001149411">
    <property type="component" value="Unassembled WGS sequence"/>
</dbReference>
<dbReference type="AlphaFoldDB" id="A0A9Q4C5Y2"/>
<comment type="caution">
    <text evidence="2">The sequence shown here is derived from an EMBL/GenBank/DDBJ whole genome shotgun (WGS) entry which is preliminary data.</text>
</comment>
<feature type="region of interest" description="Disordered" evidence="1">
    <location>
        <begin position="1"/>
        <end position="24"/>
    </location>
</feature>
<proteinExistence type="predicted"/>
<dbReference type="EMBL" id="RKLV01000011">
    <property type="protein sequence ID" value="MCX2819692.1"/>
    <property type="molecule type" value="Genomic_DNA"/>
</dbReference>
<sequence length="96" mass="10770">MGKLSSEADELREETWSADLERPEYADDRGKVVEDGLDAVRRTAQGYFVNLVTHGNHGHPSDYLHGAVEDEFDGVRVEYVERCGCGGYVTRVHVDE</sequence>
<feature type="compositionally biased region" description="Basic and acidic residues" evidence="1">
    <location>
        <begin position="13"/>
        <end position="24"/>
    </location>
</feature>
<dbReference type="Pfam" id="PF26005">
    <property type="entry name" value="rSAM_target_put"/>
    <property type="match status" value="1"/>
</dbReference>
<keyword evidence="3" id="KW-1185">Reference proteome</keyword>
<gene>
    <name evidence="2" type="ORF">EGH25_10070</name>
</gene>
<dbReference type="InterPro" id="IPR023906">
    <property type="entry name" value="rSAM_target_put"/>
</dbReference>
<dbReference type="NCBIfam" id="TIGR03995">
    <property type="entry name" value="target_X_rSAM"/>
    <property type="match status" value="1"/>
</dbReference>
<dbReference type="RefSeq" id="WP_266088186.1">
    <property type="nucleotide sequence ID" value="NZ_RKLV01000011.1"/>
</dbReference>